<evidence type="ECO:0000256" key="5">
    <source>
        <dbReference type="ARBA" id="ARBA00022840"/>
    </source>
</evidence>
<evidence type="ECO:0000259" key="10">
    <source>
        <dbReference type="SMART" id="SM00836"/>
    </source>
</evidence>
<proteinExistence type="inferred from homology"/>
<comment type="catalytic activity">
    <reaction evidence="8">
        <text>tRNA(Arg) + L-arginine + ATP = L-arginyl-tRNA(Arg) + AMP + diphosphate</text>
        <dbReference type="Rhea" id="RHEA:20301"/>
        <dbReference type="Rhea" id="RHEA-COMP:9658"/>
        <dbReference type="Rhea" id="RHEA-COMP:9673"/>
        <dbReference type="ChEBI" id="CHEBI:30616"/>
        <dbReference type="ChEBI" id="CHEBI:32682"/>
        <dbReference type="ChEBI" id="CHEBI:33019"/>
        <dbReference type="ChEBI" id="CHEBI:78442"/>
        <dbReference type="ChEBI" id="CHEBI:78513"/>
        <dbReference type="ChEBI" id="CHEBI:456215"/>
        <dbReference type="EC" id="6.1.1.19"/>
    </reaction>
</comment>
<reference evidence="11" key="1">
    <citation type="submission" date="2019-12" db="EMBL/GenBank/DDBJ databases">
        <title>Genome sequencing and annotation of Brassica cretica.</title>
        <authorList>
            <person name="Studholme D.J."/>
            <person name="Sarris P.F."/>
        </authorList>
    </citation>
    <scope>NUCLEOTIDE SEQUENCE</scope>
    <source>
        <strain evidence="11">PFS-102/07</strain>
        <tissue evidence="11">Leaf</tissue>
    </source>
</reference>
<dbReference type="AlphaFoldDB" id="A0A8S9JSI0"/>
<name>A0A8S9JSI0_BRACR</name>
<feature type="domain" description="DALR anticodon binding" evidence="10">
    <location>
        <begin position="251"/>
        <end position="366"/>
    </location>
</feature>
<organism evidence="11">
    <name type="scientific">Brassica cretica</name>
    <name type="common">Mustard</name>
    <dbReference type="NCBI Taxonomy" id="69181"/>
    <lineage>
        <taxon>Eukaryota</taxon>
        <taxon>Viridiplantae</taxon>
        <taxon>Streptophyta</taxon>
        <taxon>Embryophyta</taxon>
        <taxon>Tracheophyta</taxon>
        <taxon>Spermatophyta</taxon>
        <taxon>Magnoliopsida</taxon>
        <taxon>eudicotyledons</taxon>
        <taxon>Gunneridae</taxon>
        <taxon>Pentapetalae</taxon>
        <taxon>rosids</taxon>
        <taxon>malvids</taxon>
        <taxon>Brassicales</taxon>
        <taxon>Brassicaceae</taxon>
        <taxon>Brassiceae</taxon>
        <taxon>Brassica</taxon>
    </lineage>
</organism>
<evidence type="ECO:0000256" key="1">
    <source>
        <dbReference type="ARBA" id="ARBA00005594"/>
    </source>
</evidence>
<dbReference type="Pfam" id="PF05746">
    <property type="entry name" value="DALR_1"/>
    <property type="match status" value="1"/>
</dbReference>
<evidence type="ECO:0000256" key="8">
    <source>
        <dbReference type="ARBA" id="ARBA00049339"/>
    </source>
</evidence>
<protein>
    <recommendedName>
        <fullName evidence="2">arginine--tRNA ligase</fullName>
        <ecNumber evidence="2">6.1.1.19</ecNumber>
    </recommendedName>
</protein>
<dbReference type="InterPro" id="IPR009080">
    <property type="entry name" value="tRNAsynth_Ia_anticodon-bd"/>
</dbReference>
<evidence type="ECO:0000256" key="6">
    <source>
        <dbReference type="ARBA" id="ARBA00022917"/>
    </source>
</evidence>
<dbReference type="SUPFAM" id="SSF52374">
    <property type="entry name" value="Nucleotidylyl transferase"/>
    <property type="match status" value="1"/>
</dbReference>
<evidence type="ECO:0000256" key="4">
    <source>
        <dbReference type="ARBA" id="ARBA00022741"/>
    </source>
</evidence>
<dbReference type="SUPFAM" id="SSF47323">
    <property type="entry name" value="Anticodon-binding domain of a subclass of class I aminoacyl-tRNA synthetases"/>
    <property type="match status" value="1"/>
</dbReference>
<dbReference type="GO" id="GO:0004814">
    <property type="term" value="F:arginine-tRNA ligase activity"/>
    <property type="evidence" value="ECO:0007669"/>
    <property type="project" value="UniProtKB-EC"/>
</dbReference>
<evidence type="ECO:0000256" key="2">
    <source>
        <dbReference type="ARBA" id="ARBA00012837"/>
    </source>
</evidence>
<keyword evidence="5 9" id="KW-0067">ATP-binding</keyword>
<dbReference type="Gene3D" id="1.10.730.10">
    <property type="entry name" value="Isoleucyl-tRNA Synthetase, Domain 1"/>
    <property type="match status" value="1"/>
</dbReference>
<dbReference type="EMBL" id="QGKY02000246">
    <property type="protein sequence ID" value="KAF2584628.1"/>
    <property type="molecule type" value="Genomic_DNA"/>
</dbReference>
<dbReference type="InterPro" id="IPR035684">
    <property type="entry name" value="ArgRS_core"/>
</dbReference>
<dbReference type="InterPro" id="IPR001278">
    <property type="entry name" value="Arg-tRNA-ligase"/>
</dbReference>
<keyword evidence="3 9" id="KW-0436">Ligase</keyword>
<evidence type="ECO:0000256" key="7">
    <source>
        <dbReference type="ARBA" id="ARBA00023146"/>
    </source>
</evidence>
<keyword evidence="4 9" id="KW-0547">Nucleotide-binding</keyword>
<dbReference type="InterPro" id="IPR008909">
    <property type="entry name" value="DALR_anticod-bd"/>
</dbReference>
<dbReference type="Gene3D" id="3.40.50.620">
    <property type="entry name" value="HUPs"/>
    <property type="match status" value="1"/>
</dbReference>
<comment type="caution">
    <text evidence="11">The sequence shown here is derived from an EMBL/GenBank/DDBJ whole genome shotgun (WGS) entry which is preliminary data.</text>
</comment>
<gene>
    <name evidence="11" type="ORF">F2Q70_00035133</name>
</gene>
<dbReference type="FunFam" id="1.10.730.10:FF:000017">
    <property type="entry name" value="Arginine--tRNA ligase, chloroplastic/mitochondrial"/>
    <property type="match status" value="1"/>
</dbReference>
<accession>A0A8S9JSI0</accession>
<sequence>MAAVRLTLFPVTATPPSSLCSFNPLSRCPHLAYLSSSSSSLSGKILSPNSNLPVSRPLSLLASALAIASRASASYSDVSVAIFVKIRVLFFSRERVDFATNYCTVSMYRLNEEKAEWIVYVTDVGQQQHFNMFFKAARKAGWLPDSDKTYPRVDHVGFGLVLGEDGKRFRTRSSDVVRLVDLLDEAKTRSKTALIERGKDKEWTPEELDKTAEAVGYGAVKYADLKNNRLTNYTFNFDQMLSDKGNTAVYLLYAHARICSIIRKSGKDIDELKKTEKLALDHPEERALGLHLLRFAETVEEACSNLLPNVLCHYLYDLSERYTSFYSIHQVIGSPEEASRLLLCEATAVVMRKCFHLLGITPVYKI</sequence>
<dbReference type="PANTHER" id="PTHR11956:SF5">
    <property type="entry name" value="ARGININE--TRNA LIGASE, CYTOPLASMIC"/>
    <property type="match status" value="1"/>
</dbReference>
<keyword evidence="6 9" id="KW-0648">Protein biosynthesis</keyword>
<evidence type="ECO:0000256" key="9">
    <source>
        <dbReference type="RuleBase" id="RU363038"/>
    </source>
</evidence>
<dbReference type="PANTHER" id="PTHR11956">
    <property type="entry name" value="ARGINYL-TRNA SYNTHETASE"/>
    <property type="match status" value="1"/>
</dbReference>
<evidence type="ECO:0000256" key="3">
    <source>
        <dbReference type="ARBA" id="ARBA00022598"/>
    </source>
</evidence>
<dbReference type="SMART" id="SM00836">
    <property type="entry name" value="DALR_1"/>
    <property type="match status" value="1"/>
</dbReference>
<dbReference type="Pfam" id="PF00750">
    <property type="entry name" value="tRNA-synt_1d"/>
    <property type="match status" value="1"/>
</dbReference>
<dbReference type="EC" id="6.1.1.19" evidence="2"/>
<dbReference type="InterPro" id="IPR014729">
    <property type="entry name" value="Rossmann-like_a/b/a_fold"/>
</dbReference>
<evidence type="ECO:0000313" key="11">
    <source>
        <dbReference type="EMBL" id="KAF2584628.1"/>
    </source>
</evidence>
<keyword evidence="7 9" id="KW-0030">Aminoacyl-tRNA synthetase</keyword>
<dbReference type="GO" id="GO:0005524">
    <property type="term" value="F:ATP binding"/>
    <property type="evidence" value="ECO:0007669"/>
    <property type="project" value="UniProtKB-KW"/>
</dbReference>
<comment type="similarity">
    <text evidence="1 9">Belongs to the class-I aminoacyl-tRNA synthetase family.</text>
</comment>
<dbReference type="GO" id="GO:0006420">
    <property type="term" value="P:arginyl-tRNA aminoacylation"/>
    <property type="evidence" value="ECO:0007669"/>
    <property type="project" value="InterPro"/>
</dbReference>